<protein>
    <submittedName>
        <fullName evidence="2">Uncharacterized protein</fullName>
    </submittedName>
</protein>
<keyword evidence="1" id="KW-0732">Signal</keyword>
<feature type="chain" id="PRO_5042216917" evidence="1">
    <location>
        <begin position="17"/>
        <end position="158"/>
    </location>
</feature>
<organism evidence="2 3">
    <name type="scientific">Linnemannia exigua</name>
    <dbReference type="NCBI Taxonomy" id="604196"/>
    <lineage>
        <taxon>Eukaryota</taxon>
        <taxon>Fungi</taxon>
        <taxon>Fungi incertae sedis</taxon>
        <taxon>Mucoromycota</taxon>
        <taxon>Mortierellomycotina</taxon>
        <taxon>Mortierellomycetes</taxon>
        <taxon>Mortierellales</taxon>
        <taxon>Mortierellaceae</taxon>
        <taxon>Linnemannia</taxon>
    </lineage>
</organism>
<gene>
    <name evidence="2" type="ORF">BGZ95_007459</name>
</gene>
<proteinExistence type="predicted"/>
<evidence type="ECO:0000313" key="3">
    <source>
        <dbReference type="Proteomes" id="UP001194580"/>
    </source>
</evidence>
<evidence type="ECO:0000313" key="2">
    <source>
        <dbReference type="EMBL" id="KAG0249669.1"/>
    </source>
</evidence>
<dbReference type="AlphaFoldDB" id="A0AAD4D052"/>
<sequence>LQYLFFVFVTMTFTAARDFLPLDDIFPDLGPRPAYDSSEAAHRNRIDKIRGIDKFTAAAIARGVDPATADAEARADYAASIAAFDRARADGADVKGARAAVDAYKAARDAAIAAGRPFYTGKLDIPSCLATYLFCDVKDINTQGGCCAGNICFKGDEV</sequence>
<dbReference type="Proteomes" id="UP001194580">
    <property type="component" value="Unassembled WGS sequence"/>
</dbReference>
<comment type="caution">
    <text evidence="2">The sequence shown here is derived from an EMBL/GenBank/DDBJ whole genome shotgun (WGS) entry which is preliminary data.</text>
</comment>
<reference evidence="2" key="1">
    <citation type="journal article" date="2020" name="Fungal Divers.">
        <title>Resolving the Mortierellaceae phylogeny through synthesis of multi-gene phylogenetics and phylogenomics.</title>
        <authorList>
            <person name="Vandepol N."/>
            <person name="Liber J."/>
            <person name="Desiro A."/>
            <person name="Na H."/>
            <person name="Kennedy M."/>
            <person name="Barry K."/>
            <person name="Grigoriev I.V."/>
            <person name="Miller A.N."/>
            <person name="O'Donnell K."/>
            <person name="Stajich J.E."/>
            <person name="Bonito G."/>
        </authorList>
    </citation>
    <scope>NUCLEOTIDE SEQUENCE</scope>
    <source>
        <strain evidence="2">NRRL 28262</strain>
    </source>
</reference>
<accession>A0AAD4D052</accession>
<keyword evidence="3" id="KW-1185">Reference proteome</keyword>
<feature type="signal peptide" evidence="1">
    <location>
        <begin position="1"/>
        <end position="16"/>
    </location>
</feature>
<feature type="non-terminal residue" evidence="2">
    <location>
        <position position="158"/>
    </location>
</feature>
<evidence type="ECO:0000256" key="1">
    <source>
        <dbReference type="SAM" id="SignalP"/>
    </source>
</evidence>
<feature type="non-terminal residue" evidence="2">
    <location>
        <position position="1"/>
    </location>
</feature>
<dbReference type="EMBL" id="JAAAIL010003653">
    <property type="protein sequence ID" value="KAG0249669.1"/>
    <property type="molecule type" value="Genomic_DNA"/>
</dbReference>
<name>A0AAD4D052_9FUNG</name>